<name>U2WWP0_GEOKU</name>
<reference evidence="3" key="1">
    <citation type="journal article" date="2013" name="Genome">
        <title>Draft Genome Sequence of Geobacillus kaustophilus GBlys, a Lysogenic Strain with Bacteriophage phiOH2.</title>
        <authorList>
            <person name="Doi K."/>
            <person name="Mori K."/>
            <person name="Martono H."/>
            <person name="Nagayoshi Y."/>
            <person name="Fujino Y."/>
            <person name="Tashiro K."/>
            <person name="Kuhara S."/>
            <person name="Ohshima T."/>
        </authorList>
    </citation>
    <scope>NUCLEOTIDE SEQUENCE [LARGE SCALE GENOMIC DNA]</scope>
    <source>
        <strain evidence="3">GBlys</strain>
    </source>
</reference>
<gene>
    <name evidence="2" type="ORF">GBL_3503</name>
</gene>
<evidence type="ECO:0000313" key="3">
    <source>
        <dbReference type="Proteomes" id="UP000016424"/>
    </source>
</evidence>
<protein>
    <submittedName>
        <fullName evidence="2">Uncharacterized protein</fullName>
    </submittedName>
</protein>
<keyword evidence="1" id="KW-1133">Transmembrane helix</keyword>
<accession>U2WWP0</accession>
<proteinExistence type="predicted"/>
<organism evidence="2 3">
    <name type="scientific">Geobacillus kaustophilus GBlys</name>
    <dbReference type="NCBI Taxonomy" id="1337888"/>
    <lineage>
        <taxon>Bacteria</taxon>
        <taxon>Bacillati</taxon>
        <taxon>Bacillota</taxon>
        <taxon>Bacilli</taxon>
        <taxon>Bacillales</taxon>
        <taxon>Anoxybacillaceae</taxon>
        <taxon>Geobacillus</taxon>
        <taxon>Geobacillus thermoleovorans group</taxon>
    </lineage>
</organism>
<evidence type="ECO:0000256" key="1">
    <source>
        <dbReference type="SAM" id="Phobius"/>
    </source>
</evidence>
<keyword evidence="1" id="KW-0812">Transmembrane</keyword>
<keyword evidence="1" id="KW-0472">Membrane</keyword>
<evidence type="ECO:0000313" key="2">
    <source>
        <dbReference type="EMBL" id="GAD15286.1"/>
    </source>
</evidence>
<feature type="transmembrane region" description="Helical" evidence="1">
    <location>
        <begin position="12"/>
        <end position="30"/>
    </location>
</feature>
<dbReference type="EMBL" id="BASG01000065">
    <property type="protein sequence ID" value="GAD15286.1"/>
    <property type="molecule type" value="Genomic_DNA"/>
</dbReference>
<comment type="caution">
    <text evidence="2">The sequence shown here is derived from an EMBL/GenBank/DDBJ whole genome shotgun (WGS) entry which is preliminary data.</text>
</comment>
<dbReference type="Proteomes" id="UP000016424">
    <property type="component" value="Unassembled WGS sequence"/>
</dbReference>
<dbReference type="AlphaFoldDB" id="U2WWP0"/>
<sequence>MKLHSQRTRTLRFQFIGGHLLYYFVSLMILPRWKNKGNDFASERGKARVRPCDGGERCHFPEQTPSPLPARQGGHLCQRGRGLGVIGLGFFPLG</sequence>